<protein>
    <submittedName>
        <fullName evidence="2">Uncharacterized protein</fullName>
    </submittedName>
</protein>
<evidence type="ECO:0000313" key="2">
    <source>
        <dbReference type="EMBL" id="TEB20924.1"/>
    </source>
</evidence>
<organism evidence="2 3">
    <name type="scientific">Coprinellus micaceus</name>
    <name type="common">Glistening ink-cap mushroom</name>
    <name type="synonym">Coprinus micaceus</name>
    <dbReference type="NCBI Taxonomy" id="71717"/>
    <lineage>
        <taxon>Eukaryota</taxon>
        <taxon>Fungi</taxon>
        <taxon>Dikarya</taxon>
        <taxon>Basidiomycota</taxon>
        <taxon>Agaricomycotina</taxon>
        <taxon>Agaricomycetes</taxon>
        <taxon>Agaricomycetidae</taxon>
        <taxon>Agaricales</taxon>
        <taxon>Agaricineae</taxon>
        <taxon>Psathyrellaceae</taxon>
        <taxon>Coprinellus</taxon>
    </lineage>
</organism>
<proteinExistence type="predicted"/>
<reference evidence="2 3" key="1">
    <citation type="journal article" date="2019" name="Nat. Ecol. Evol.">
        <title>Megaphylogeny resolves global patterns of mushroom evolution.</title>
        <authorList>
            <person name="Varga T."/>
            <person name="Krizsan K."/>
            <person name="Foldi C."/>
            <person name="Dima B."/>
            <person name="Sanchez-Garcia M."/>
            <person name="Sanchez-Ramirez S."/>
            <person name="Szollosi G.J."/>
            <person name="Szarkandi J.G."/>
            <person name="Papp V."/>
            <person name="Albert L."/>
            <person name="Andreopoulos W."/>
            <person name="Angelini C."/>
            <person name="Antonin V."/>
            <person name="Barry K.W."/>
            <person name="Bougher N.L."/>
            <person name="Buchanan P."/>
            <person name="Buyck B."/>
            <person name="Bense V."/>
            <person name="Catcheside P."/>
            <person name="Chovatia M."/>
            <person name="Cooper J."/>
            <person name="Damon W."/>
            <person name="Desjardin D."/>
            <person name="Finy P."/>
            <person name="Geml J."/>
            <person name="Haridas S."/>
            <person name="Hughes K."/>
            <person name="Justo A."/>
            <person name="Karasinski D."/>
            <person name="Kautmanova I."/>
            <person name="Kiss B."/>
            <person name="Kocsube S."/>
            <person name="Kotiranta H."/>
            <person name="LaButti K.M."/>
            <person name="Lechner B.E."/>
            <person name="Liimatainen K."/>
            <person name="Lipzen A."/>
            <person name="Lukacs Z."/>
            <person name="Mihaltcheva S."/>
            <person name="Morgado L.N."/>
            <person name="Niskanen T."/>
            <person name="Noordeloos M.E."/>
            <person name="Ohm R.A."/>
            <person name="Ortiz-Santana B."/>
            <person name="Ovrebo C."/>
            <person name="Racz N."/>
            <person name="Riley R."/>
            <person name="Savchenko A."/>
            <person name="Shiryaev A."/>
            <person name="Soop K."/>
            <person name="Spirin V."/>
            <person name="Szebenyi C."/>
            <person name="Tomsovsky M."/>
            <person name="Tulloss R.E."/>
            <person name="Uehling J."/>
            <person name="Grigoriev I.V."/>
            <person name="Vagvolgyi C."/>
            <person name="Papp T."/>
            <person name="Martin F.M."/>
            <person name="Miettinen O."/>
            <person name="Hibbett D.S."/>
            <person name="Nagy L.G."/>
        </authorList>
    </citation>
    <scope>NUCLEOTIDE SEQUENCE [LARGE SCALE GENOMIC DNA]</scope>
    <source>
        <strain evidence="2 3">FP101781</strain>
    </source>
</reference>
<dbReference type="AlphaFoldDB" id="A0A4Y7SGV3"/>
<evidence type="ECO:0000313" key="3">
    <source>
        <dbReference type="Proteomes" id="UP000298030"/>
    </source>
</evidence>
<sequence>MGRPLRWTSPTLHSDARESVPPPLSKTPLALDKARGMKAKMGLQNDESIGCESSLFFLAPSSVLVPLCLVSFPASFALFSPPHPSPRFLRYCHPASRQSATLFVRLQRPPPTPLHR</sequence>
<feature type="region of interest" description="Disordered" evidence="1">
    <location>
        <begin position="1"/>
        <end position="28"/>
    </location>
</feature>
<name>A0A4Y7SGV3_COPMI</name>
<evidence type="ECO:0000256" key="1">
    <source>
        <dbReference type="SAM" id="MobiDB-lite"/>
    </source>
</evidence>
<accession>A0A4Y7SGV3</accession>
<gene>
    <name evidence="2" type="ORF">FA13DRAFT_173675</name>
</gene>
<dbReference type="Proteomes" id="UP000298030">
    <property type="component" value="Unassembled WGS sequence"/>
</dbReference>
<keyword evidence="3" id="KW-1185">Reference proteome</keyword>
<dbReference type="EMBL" id="QPFP01000128">
    <property type="protein sequence ID" value="TEB20924.1"/>
    <property type="molecule type" value="Genomic_DNA"/>
</dbReference>
<comment type="caution">
    <text evidence="2">The sequence shown here is derived from an EMBL/GenBank/DDBJ whole genome shotgun (WGS) entry which is preliminary data.</text>
</comment>